<sequence>MSESGEGTIFSSLMSGSSKLAGKVGSKVANSEITKAAKDGAVKGATDGAQKGITDHFANKYGMSRSNSKPEETKTLGTIEQNITDEKETKEAVFTPEPKSTSKLPNINIPKPHFKRKTGGGRVKSHPQIEEHRRKMREKKTAVIRTETKSISQEWAVDVWCVANFSYKGELPCDLEFMKGDKIKVLLRTDTDFDWWEGEAYGKTGIFPANYVSIMNK</sequence>
<feature type="compositionally biased region" description="Basic residues" evidence="5">
    <location>
        <begin position="112"/>
        <end position="125"/>
    </location>
</feature>
<dbReference type="GO" id="GO:1990528">
    <property type="term" value="C:Rvs161p-Rvs167p complex"/>
    <property type="evidence" value="ECO:0007669"/>
    <property type="project" value="TreeGrafter"/>
</dbReference>
<evidence type="ECO:0000256" key="2">
    <source>
        <dbReference type="ARBA" id="ARBA00019109"/>
    </source>
</evidence>
<dbReference type="Gene3D" id="2.30.30.40">
    <property type="entry name" value="SH3 Domains"/>
    <property type="match status" value="1"/>
</dbReference>
<dbReference type="GO" id="GO:0008289">
    <property type="term" value="F:lipid binding"/>
    <property type="evidence" value="ECO:0007669"/>
    <property type="project" value="TreeGrafter"/>
</dbReference>
<dbReference type="InterPro" id="IPR046982">
    <property type="entry name" value="BIN3/RVS161-like"/>
</dbReference>
<dbReference type="GO" id="GO:0015629">
    <property type="term" value="C:actin cytoskeleton"/>
    <property type="evidence" value="ECO:0007669"/>
    <property type="project" value="TreeGrafter"/>
</dbReference>
<name>A0AAV7KCT8_9METZ</name>
<dbReference type="FunFam" id="2.30.30.40:FF:000100">
    <property type="entry name" value="SH3 domain-containing YSC84-like protein 1"/>
    <property type="match status" value="1"/>
</dbReference>
<dbReference type="PRINTS" id="PR00452">
    <property type="entry name" value="SH3DOMAIN"/>
</dbReference>
<dbReference type="SUPFAM" id="SSF50044">
    <property type="entry name" value="SH3-domain"/>
    <property type="match status" value="1"/>
</dbReference>
<comment type="caution">
    <text evidence="7">The sequence shown here is derived from an EMBL/GenBank/DDBJ whole genome shotgun (WGS) entry which is preliminary data.</text>
</comment>
<comment type="similarity">
    <text evidence="1">Belongs to the SH3YL1 family.</text>
</comment>
<dbReference type="SMART" id="SM00326">
    <property type="entry name" value="SH3"/>
    <property type="match status" value="1"/>
</dbReference>
<proteinExistence type="inferred from homology"/>
<dbReference type="InterPro" id="IPR036028">
    <property type="entry name" value="SH3-like_dom_sf"/>
</dbReference>
<dbReference type="GO" id="GO:0097320">
    <property type="term" value="P:plasma membrane tubulation"/>
    <property type="evidence" value="ECO:0007669"/>
    <property type="project" value="TreeGrafter"/>
</dbReference>
<protein>
    <recommendedName>
        <fullName evidence="2">SH3 domain-containing YSC84-like protein 1</fullName>
    </recommendedName>
</protein>
<evidence type="ECO:0000313" key="8">
    <source>
        <dbReference type="Proteomes" id="UP001165289"/>
    </source>
</evidence>
<evidence type="ECO:0000256" key="5">
    <source>
        <dbReference type="SAM" id="MobiDB-lite"/>
    </source>
</evidence>
<dbReference type="GO" id="GO:0031097">
    <property type="term" value="C:medial cortex"/>
    <property type="evidence" value="ECO:0007669"/>
    <property type="project" value="TreeGrafter"/>
</dbReference>
<evidence type="ECO:0000256" key="4">
    <source>
        <dbReference type="PROSITE-ProRule" id="PRU00192"/>
    </source>
</evidence>
<feature type="domain" description="SH3" evidence="6">
    <location>
        <begin position="156"/>
        <end position="217"/>
    </location>
</feature>
<organism evidence="7 8">
    <name type="scientific">Oopsacas minuta</name>
    <dbReference type="NCBI Taxonomy" id="111878"/>
    <lineage>
        <taxon>Eukaryota</taxon>
        <taxon>Metazoa</taxon>
        <taxon>Porifera</taxon>
        <taxon>Hexactinellida</taxon>
        <taxon>Hexasterophora</taxon>
        <taxon>Lyssacinosida</taxon>
        <taxon>Leucopsacidae</taxon>
        <taxon>Oopsacas</taxon>
    </lineage>
</organism>
<dbReference type="GO" id="GO:0043332">
    <property type="term" value="C:mating projection tip"/>
    <property type="evidence" value="ECO:0007669"/>
    <property type="project" value="TreeGrafter"/>
</dbReference>
<dbReference type="GO" id="GO:0051666">
    <property type="term" value="P:actin cortical patch localization"/>
    <property type="evidence" value="ECO:0007669"/>
    <property type="project" value="InterPro"/>
</dbReference>
<keyword evidence="8" id="KW-1185">Reference proteome</keyword>
<dbReference type="AlphaFoldDB" id="A0AAV7KCT8"/>
<evidence type="ECO:0000256" key="1">
    <source>
        <dbReference type="ARBA" id="ARBA00007761"/>
    </source>
</evidence>
<dbReference type="PANTHER" id="PTHR47174">
    <property type="entry name" value="BRIDGING INTEGRATOR 3"/>
    <property type="match status" value="1"/>
</dbReference>
<reference evidence="7 8" key="1">
    <citation type="journal article" date="2023" name="BMC Biol.">
        <title>The compact genome of the sponge Oopsacas minuta (Hexactinellida) is lacking key metazoan core genes.</title>
        <authorList>
            <person name="Santini S."/>
            <person name="Schenkelaars Q."/>
            <person name="Jourda C."/>
            <person name="Duchesne M."/>
            <person name="Belahbib H."/>
            <person name="Rocher C."/>
            <person name="Selva M."/>
            <person name="Riesgo A."/>
            <person name="Vervoort M."/>
            <person name="Leys S.P."/>
            <person name="Kodjabachian L."/>
            <person name="Le Bivic A."/>
            <person name="Borchiellini C."/>
            <person name="Claverie J.M."/>
            <person name="Renard E."/>
        </authorList>
    </citation>
    <scope>NUCLEOTIDE SEQUENCE [LARGE SCALE GENOMIC DNA]</scope>
    <source>
        <strain evidence="7">SPO-2</strain>
    </source>
</reference>
<gene>
    <name evidence="7" type="ORF">LOD99_14668</name>
</gene>
<dbReference type="InterPro" id="IPR001452">
    <property type="entry name" value="SH3_domain"/>
</dbReference>
<dbReference type="EMBL" id="JAKMXF010000066">
    <property type="protein sequence ID" value="KAI6658992.1"/>
    <property type="molecule type" value="Genomic_DNA"/>
</dbReference>
<evidence type="ECO:0000256" key="3">
    <source>
        <dbReference type="ARBA" id="ARBA00022443"/>
    </source>
</evidence>
<dbReference type="PROSITE" id="PS50002">
    <property type="entry name" value="SH3"/>
    <property type="match status" value="1"/>
</dbReference>
<keyword evidence="3 4" id="KW-0728">SH3 domain</keyword>
<dbReference type="Proteomes" id="UP001165289">
    <property type="component" value="Unassembled WGS sequence"/>
</dbReference>
<accession>A0AAV7KCT8</accession>
<feature type="region of interest" description="Disordered" evidence="5">
    <location>
        <begin position="93"/>
        <end position="139"/>
    </location>
</feature>
<dbReference type="PANTHER" id="PTHR47174:SF1">
    <property type="entry name" value="REDUCED VIABILITY UPON STARVATION PROTEIN 167"/>
    <property type="match status" value="1"/>
</dbReference>
<feature type="compositionally biased region" description="Polar residues" evidence="5">
    <location>
        <begin position="1"/>
        <end position="18"/>
    </location>
</feature>
<evidence type="ECO:0000259" key="6">
    <source>
        <dbReference type="PROSITE" id="PS50002"/>
    </source>
</evidence>
<dbReference type="GO" id="GO:0006897">
    <property type="term" value="P:endocytosis"/>
    <property type="evidence" value="ECO:0007669"/>
    <property type="project" value="InterPro"/>
</dbReference>
<feature type="region of interest" description="Disordered" evidence="5">
    <location>
        <begin position="1"/>
        <end position="27"/>
    </location>
</feature>
<evidence type="ECO:0000313" key="7">
    <source>
        <dbReference type="EMBL" id="KAI6658992.1"/>
    </source>
</evidence>
<dbReference type="Pfam" id="PF07653">
    <property type="entry name" value="SH3_2"/>
    <property type="match status" value="1"/>
</dbReference>